<organism evidence="1 2">
    <name type="scientific">Entomophthora muscae</name>
    <dbReference type="NCBI Taxonomy" id="34485"/>
    <lineage>
        <taxon>Eukaryota</taxon>
        <taxon>Fungi</taxon>
        <taxon>Fungi incertae sedis</taxon>
        <taxon>Zoopagomycota</taxon>
        <taxon>Entomophthoromycotina</taxon>
        <taxon>Entomophthoromycetes</taxon>
        <taxon>Entomophthorales</taxon>
        <taxon>Entomophthoraceae</taxon>
        <taxon>Entomophthora</taxon>
    </lineage>
</organism>
<keyword evidence="2" id="KW-1185">Reference proteome</keyword>
<name>A0ACC2SF94_9FUNG</name>
<dbReference type="EMBL" id="QTSX02005101">
    <property type="protein sequence ID" value="KAJ9061068.1"/>
    <property type="molecule type" value="Genomic_DNA"/>
</dbReference>
<gene>
    <name evidence="1" type="ORF">DSO57_1024301</name>
</gene>
<sequence length="134" mass="15061">MVACTYLAQVSQAPVSLPLQVVYKKIQAICYTLEKQEKEPAAPKEVLAILPPFGRGITLIEVAVQKVKIKAIVDTESPDNVVSSKLMKKLKFVQDLIYNQSYGKLNYQLLVLLEHTLLLSSASESLFYPLLWCY</sequence>
<proteinExistence type="predicted"/>
<dbReference type="Proteomes" id="UP001165960">
    <property type="component" value="Unassembled WGS sequence"/>
</dbReference>
<comment type="caution">
    <text evidence="1">The sequence shown here is derived from an EMBL/GenBank/DDBJ whole genome shotgun (WGS) entry which is preliminary data.</text>
</comment>
<protein>
    <submittedName>
        <fullName evidence="1">Uncharacterized protein</fullName>
    </submittedName>
</protein>
<reference evidence="1" key="1">
    <citation type="submission" date="2022-04" db="EMBL/GenBank/DDBJ databases">
        <title>Genome of the entomopathogenic fungus Entomophthora muscae.</title>
        <authorList>
            <person name="Elya C."/>
            <person name="Lovett B.R."/>
            <person name="Lee E."/>
            <person name="Macias A.M."/>
            <person name="Hajek A.E."/>
            <person name="De Bivort B.L."/>
            <person name="Kasson M.T."/>
            <person name="De Fine Licht H.H."/>
            <person name="Stajich J.E."/>
        </authorList>
    </citation>
    <scope>NUCLEOTIDE SEQUENCE</scope>
    <source>
        <strain evidence="1">Berkeley</strain>
    </source>
</reference>
<accession>A0ACC2SF94</accession>
<evidence type="ECO:0000313" key="2">
    <source>
        <dbReference type="Proteomes" id="UP001165960"/>
    </source>
</evidence>
<evidence type="ECO:0000313" key="1">
    <source>
        <dbReference type="EMBL" id="KAJ9061068.1"/>
    </source>
</evidence>